<dbReference type="CDD" id="cd06225">
    <property type="entry name" value="HAMP"/>
    <property type="match status" value="1"/>
</dbReference>
<evidence type="ECO:0000256" key="6">
    <source>
        <dbReference type="PROSITE-ProRule" id="PRU00284"/>
    </source>
</evidence>
<sequence length="562" mass="60352">MKFPIRIKLLASFLGISVMLGAAGIIAYVSMGVVDRSYSDLVNRRVLILLQAKEMQVKATQINSSTRDYLLTQDSAAMDKVNEAVGQLANSIQEGASMVQTEANKRLLQDMQANLEQIKQAQSEMVRLMQTSREQALRYATDHLFPLSRDIRTKSDELAAFQQTQMEIASEENTATVENAQRIVMVSLAVSLAAAIGLALYLASRLSKPLVQMTAAAQLIADGDLTRDIPVIRSRDELGSMSAAFQQMASHLRSLIRTVALSAKEVATSSQDLASSAEQSTQAAQQVTKAIQDIAAGADNQAKGAESNSRAVEELAKAIQRLAASTEVMHSTSQQTAERAGRGSQLLQRLSSQMETVHQASNESSEMMDKLYERLSEIGSIVGLMREIASQTQLLSLNASIEAARAGAAGQGFAVVAGEVKKLAAQSEQSAHSVAELLEGISLQSSKVAQAIRSGVQEVENGLKSAFDANQAFVEILESVRHVEREVQEASVVSEQMAASSQEISAAMEETVAISEETSAGAQEVTAATEQQLASLEQISSASAELSRTAQELNEIVSRFRV</sequence>
<dbReference type="InterPro" id="IPR003660">
    <property type="entry name" value="HAMP_dom"/>
</dbReference>
<accession>A0ABW2V0N0</accession>
<evidence type="ECO:0000259" key="10">
    <source>
        <dbReference type="PROSITE" id="PS50885"/>
    </source>
</evidence>
<organism evidence="11 12">
    <name type="scientific">Paenibacillus thermoaerophilus</name>
    <dbReference type="NCBI Taxonomy" id="1215385"/>
    <lineage>
        <taxon>Bacteria</taxon>
        <taxon>Bacillati</taxon>
        <taxon>Bacillota</taxon>
        <taxon>Bacilli</taxon>
        <taxon>Bacillales</taxon>
        <taxon>Paenibacillaceae</taxon>
        <taxon>Paenibacillus</taxon>
    </lineage>
</organism>
<comment type="caution">
    <text evidence="11">The sequence shown here is derived from an EMBL/GenBank/DDBJ whole genome shotgun (WGS) entry which is preliminary data.</text>
</comment>
<keyword evidence="8" id="KW-1133">Transmembrane helix</keyword>
<dbReference type="PRINTS" id="PR00260">
    <property type="entry name" value="CHEMTRNSDUCR"/>
</dbReference>
<feature type="domain" description="HAMP" evidence="10">
    <location>
        <begin position="204"/>
        <end position="257"/>
    </location>
</feature>
<dbReference type="PANTHER" id="PTHR32089">
    <property type="entry name" value="METHYL-ACCEPTING CHEMOTAXIS PROTEIN MCPB"/>
    <property type="match status" value="1"/>
</dbReference>
<keyword evidence="3 8" id="KW-0472">Membrane</keyword>
<evidence type="ECO:0000256" key="3">
    <source>
        <dbReference type="ARBA" id="ARBA00023136"/>
    </source>
</evidence>
<dbReference type="Proteomes" id="UP001596528">
    <property type="component" value="Unassembled WGS sequence"/>
</dbReference>
<gene>
    <name evidence="11" type="ORF">ACFQWB_07160</name>
</gene>
<dbReference type="EMBL" id="JBHTGQ010000016">
    <property type="protein sequence ID" value="MFC7749714.1"/>
    <property type="molecule type" value="Genomic_DNA"/>
</dbReference>
<dbReference type="Pfam" id="PF12729">
    <property type="entry name" value="4HB_MCP_1"/>
    <property type="match status" value="1"/>
</dbReference>
<keyword evidence="12" id="KW-1185">Reference proteome</keyword>
<proteinExistence type="inferred from homology"/>
<dbReference type="SMART" id="SM00304">
    <property type="entry name" value="HAMP"/>
    <property type="match status" value="1"/>
</dbReference>
<dbReference type="Gene3D" id="6.10.340.10">
    <property type="match status" value="1"/>
</dbReference>
<evidence type="ECO:0000313" key="11">
    <source>
        <dbReference type="EMBL" id="MFC7749714.1"/>
    </source>
</evidence>
<keyword evidence="2" id="KW-1003">Cell membrane</keyword>
<dbReference type="SUPFAM" id="SSF58104">
    <property type="entry name" value="Methyl-accepting chemotaxis protein (MCP) signaling domain"/>
    <property type="match status" value="1"/>
</dbReference>
<feature type="domain" description="Methyl-accepting transducer" evidence="9">
    <location>
        <begin position="276"/>
        <end position="512"/>
    </location>
</feature>
<reference evidence="12" key="1">
    <citation type="journal article" date="2019" name="Int. J. Syst. Evol. Microbiol.">
        <title>The Global Catalogue of Microorganisms (GCM) 10K type strain sequencing project: providing services to taxonomists for standard genome sequencing and annotation.</title>
        <authorList>
            <consortium name="The Broad Institute Genomics Platform"/>
            <consortium name="The Broad Institute Genome Sequencing Center for Infectious Disease"/>
            <person name="Wu L."/>
            <person name="Ma J."/>
        </authorList>
    </citation>
    <scope>NUCLEOTIDE SEQUENCE [LARGE SCALE GENOMIC DNA]</scope>
    <source>
        <strain evidence="12">JCM 18657</strain>
    </source>
</reference>
<feature type="coiled-coil region" evidence="7">
    <location>
        <begin position="101"/>
        <end position="131"/>
    </location>
</feature>
<evidence type="ECO:0000313" key="12">
    <source>
        <dbReference type="Proteomes" id="UP001596528"/>
    </source>
</evidence>
<keyword evidence="7" id="KW-0175">Coiled coil</keyword>
<dbReference type="Pfam" id="PF00672">
    <property type="entry name" value="HAMP"/>
    <property type="match status" value="1"/>
</dbReference>
<dbReference type="InterPro" id="IPR004089">
    <property type="entry name" value="MCPsignal_dom"/>
</dbReference>
<evidence type="ECO:0000256" key="5">
    <source>
        <dbReference type="ARBA" id="ARBA00029447"/>
    </source>
</evidence>
<dbReference type="Gene3D" id="1.10.287.950">
    <property type="entry name" value="Methyl-accepting chemotaxis protein"/>
    <property type="match status" value="1"/>
</dbReference>
<dbReference type="Pfam" id="PF00015">
    <property type="entry name" value="MCPsignal"/>
    <property type="match status" value="1"/>
</dbReference>
<dbReference type="SMART" id="SM00283">
    <property type="entry name" value="MA"/>
    <property type="match status" value="1"/>
</dbReference>
<dbReference type="PROSITE" id="PS50885">
    <property type="entry name" value="HAMP"/>
    <property type="match status" value="1"/>
</dbReference>
<evidence type="ECO:0000256" key="2">
    <source>
        <dbReference type="ARBA" id="ARBA00022475"/>
    </source>
</evidence>
<comment type="similarity">
    <text evidence="5">Belongs to the methyl-accepting chemotaxis (MCP) protein family.</text>
</comment>
<keyword evidence="4 6" id="KW-0807">Transducer</keyword>
<evidence type="ECO:0000256" key="8">
    <source>
        <dbReference type="SAM" id="Phobius"/>
    </source>
</evidence>
<feature type="transmembrane region" description="Helical" evidence="8">
    <location>
        <begin position="183"/>
        <end position="203"/>
    </location>
</feature>
<dbReference type="InterPro" id="IPR024478">
    <property type="entry name" value="HlyB_4HB_MCP"/>
</dbReference>
<dbReference type="PROSITE" id="PS50111">
    <property type="entry name" value="CHEMOTAXIS_TRANSDUC_2"/>
    <property type="match status" value="1"/>
</dbReference>
<evidence type="ECO:0000256" key="4">
    <source>
        <dbReference type="ARBA" id="ARBA00023224"/>
    </source>
</evidence>
<protein>
    <submittedName>
        <fullName evidence="11">Methyl-accepting chemotaxis protein</fullName>
    </submittedName>
</protein>
<keyword evidence="8" id="KW-0812">Transmembrane</keyword>
<dbReference type="RefSeq" id="WP_138790392.1">
    <property type="nucleotide sequence ID" value="NZ_JBHTGQ010000016.1"/>
</dbReference>
<evidence type="ECO:0000256" key="7">
    <source>
        <dbReference type="SAM" id="Coils"/>
    </source>
</evidence>
<evidence type="ECO:0000259" key="9">
    <source>
        <dbReference type="PROSITE" id="PS50111"/>
    </source>
</evidence>
<name>A0ABW2V0N0_9BACL</name>
<dbReference type="PANTHER" id="PTHR32089:SF112">
    <property type="entry name" value="LYSOZYME-LIKE PROTEIN-RELATED"/>
    <property type="match status" value="1"/>
</dbReference>
<dbReference type="InterPro" id="IPR004090">
    <property type="entry name" value="Chemotax_Me-accpt_rcpt"/>
</dbReference>
<evidence type="ECO:0000256" key="1">
    <source>
        <dbReference type="ARBA" id="ARBA00004236"/>
    </source>
</evidence>
<comment type="subcellular location">
    <subcellularLocation>
        <location evidence="1">Cell membrane</location>
    </subcellularLocation>
</comment>